<dbReference type="Gene3D" id="2.30.110.10">
    <property type="entry name" value="Electron Transport, Fmn-binding Protein, Chain A"/>
    <property type="match status" value="1"/>
</dbReference>
<dbReference type="STRING" id="1193682.BJP25_17145"/>
<organism evidence="3 4">
    <name type="scientific">Actinokineospora bangkokensis</name>
    <dbReference type="NCBI Taxonomy" id="1193682"/>
    <lineage>
        <taxon>Bacteria</taxon>
        <taxon>Bacillati</taxon>
        <taxon>Actinomycetota</taxon>
        <taxon>Actinomycetes</taxon>
        <taxon>Pseudonocardiales</taxon>
        <taxon>Pseudonocardiaceae</taxon>
        <taxon>Actinokineospora</taxon>
    </lineage>
</organism>
<dbReference type="InterPro" id="IPR011576">
    <property type="entry name" value="Pyridox_Oxase_N"/>
</dbReference>
<dbReference type="InterPro" id="IPR012349">
    <property type="entry name" value="Split_barrel_FMN-bd"/>
</dbReference>
<evidence type="ECO:0000259" key="2">
    <source>
        <dbReference type="Pfam" id="PF01243"/>
    </source>
</evidence>
<proteinExistence type="predicted"/>
<dbReference type="Proteomes" id="UP000186040">
    <property type="component" value="Unassembled WGS sequence"/>
</dbReference>
<evidence type="ECO:0000313" key="3">
    <source>
        <dbReference type="EMBL" id="OLR93379.1"/>
    </source>
</evidence>
<dbReference type="PANTHER" id="PTHR35176:SF6">
    <property type="entry name" value="HEME OXYGENASE HI_0854-RELATED"/>
    <property type="match status" value="1"/>
</dbReference>
<dbReference type="NCBIfam" id="TIGR03618">
    <property type="entry name" value="Rv1155_F420"/>
    <property type="match status" value="1"/>
</dbReference>
<reference evidence="3 4" key="1">
    <citation type="submission" date="2016-10" db="EMBL/GenBank/DDBJ databases">
        <title>The Draft Genome Sequence of Actinokineospora bangkokensis 44EHWT reveals the biosynthetic pathway of antifungal compounds Thailandins with unusual extender unit butylmalonyl-CoA.</title>
        <authorList>
            <person name="Greule A."/>
            <person name="Intra B."/>
            <person name="Flemming S."/>
            <person name="Rommel M.G."/>
            <person name="Panbangred W."/>
            <person name="Bechthold A."/>
        </authorList>
    </citation>
    <scope>NUCLEOTIDE SEQUENCE [LARGE SCALE GENOMIC DNA]</scope>
    <source>
        <strain evidence="3 4">44EHW</strain>
    </source>
</reference>
<evidence type="ECO:0000256" key="1">
    <source>
        <dbReference type="ARBA" id="ARBA00023002"/>
    </source>
</evidence>
<gene>
    <name evidence="3" type="ORF">BJP25_17145</name>
</gene>
<feature type="domain" description="Pyridoxamine 5'-phosphate oxidase N-terminal" evidence="2">
    <location>
        <begin position="5"/>
        <end position="125"/>
    </location>
</feature>
<dbReference type="Pfam" id="PF01243">
    <property type="entry name" value="PNPOx_N"/>
    <property type="match status" value="1"/>
</dbReference>
<dbReference type="EMBL" id="MKQR01000011">
    <property type="protein sequence ID" value="OLR93379.1"/>
    <property type="molecule type" value="Genomic_DNA"/>
</dbReference>
<accession>A0A1Q9LN05</accession>
<keyword evidence="4" id="KW-1185">Reference proteome</keyword>
<sequence length="128" mass="14544">MLAEDVRVLAAGRTLGIFTTLMPGGQPQTSAVWPHADERHILVGTNDSRQKYRNVARDPRVNILLLDPDNSRRYIEVRGRVVQVVRGEEALALARTTFTKWTGSPQVRQAEGERVLLRVRAEHIHRKE</sequence>
<keyword evidence="1" id="KW-0560">Oxidoreductase</keyword>
<protein>
    <recommendedName>
        <fullName evidence="2">Pyridoxamine 5'-phosphate oxidase N-terminal domain-containing protein</fullName>
    </recommendedName>
</protein>
<evidence type="ECO:0000313" key="4">
    <source>
        <dbReference type="Proteomes" id="UP000186040"/>
    </source>
</evidence>
<dbReference type="InterPro" id="IPR052019">
    <property type="entry name" value="F420H2_bilvrd_red/Heme_oxyg"/>
</dbReference>
<dbReference type="InterPro" id="IPR019920">
    <property type="entry name" value="F420-binding_dom_put"/>
</dbReference>
<dbReference type="PANTHER" id="PTHR35176">
    <property type="entry name" value="HEME OXYGENASE HI_0854-RELATED"/>
    <property type="match status" value="1"/>
</dbReference>
<dbReference type="SUPFAM" id="SSF50475">
    <property type="entry name" value="FMN-binding split barrel"/>
    <property type="match status" value="1"/>
</dbReference>
<dbReference type="AlphaFoldDB" id="A0A1Q9LN05"/>
<dbReference type="GO" id="GO:0005829">
    <property type="term" value="C:cytosol"/>
    <property type="evidence" value="ECO:0007669"/>
    <property type="project" value="TreeGrafter"/>
</dbReference>
<name>A0A1Q9LN05_9PSEU</name>
<dbReference type="GO" id="GO:0070967">
    <property type="term" value="F:coenzyme F420 binding"/>
    <property type="evidence" value="ECO:0007669"/>
    <property type="project" value="TreeGrafter"/>
</dbReference>
<comment type="caution">
    <text evidence="3">The sequence shown here is derived from an EMBL/GenBank/DDBJ whole genome shotgun (WGS) entry which is preliminary data.</text>
</comment>
<dbReference type="GO" id="GO:0016627">
    <property type="term" value="F:oxidoreductase activity, acting on the CH-CH group of donors"/>
    <property type="evidence" value="ECO:0007669"/>
    <property type="project" value="TreeGrafter"/>
</dbReference>